<keyword evidence="9" id="KW-1185">Reference proteome</keyword>
<dbReference type="Proteomes" id="UP000018144">
    <property type="component" value="Unassembled WGS sequence"/>
</dbReference>
<dbReference type="GO" id="GO:0005506">
    <property type="term" value="F:iron ion binding"/>
    <property type="evidence" value="ECO:0007669"/>
    <property type="project" value="InterPro"/>
</dbReference>
<comment type="similarity">
    <text evidence="1 6">Belongs to the cytochrome P450 family.</text>
</comment>
<keyword evidence="7" id="KW-0472">Membrane</keyword>
<dbReference type="SUPFAM" id="SSF48264">
    <property type="entry name" value="Cytochrome P450"/>
    <property type="match status" value="1"/>
</dbReference>
<dbReference type="InterPro" id="IPR050364">
    <property type="entry name" value="Cytochrome_P450_fung"/>
</dbReference>
<feature type="binding site" description="axial binding residue" evidence="5">
    <location>
        <position position="509"/>
    </location>
    <ligand>
        <name>heme</name>
        <dbReference type="ChEBI" id="CHEBI:30413"/>
    </ligand>
    <ligandPart>
        <name>Fe</name>
        <dbReference type="ChEBI" id="CHEBI:18248"/>
    </ligandPart>
</feature>
<dbReference type="PRINTS" id="PR00385">
    <property type="entry name" value="P450"/>
</dbReference>
<evidence type="ECO:0000256" key="4">
    <source>
        <dbReference type="ARBA" id="ARBA00023004"/>
    </source>
</evidence>
<keyword evidence="5 6" id="KW-0349">Heme</keyword>
<reference evidence="8 9" key="1">
    <citation type="journal article" date="2013" name="PLoS Genet.">
        <title>The genome and development-dependent transcriptomes of Pyronema confluens: a window into fungal evolution.</title>
        <authorList>
            <person name="Traeger S."/>
            <person name="Altegoer F."/>
            <person name="Freitag M."/>
            <person name="Gabaldon T."/>
            <person name="Kempken F."/>
            <person name="Kumar A."/>
            <person name="Marcet-Houben M."/>
            <person name="Poggeler S."/>
            <person name="Stajich J.E."/>
            <person name="Nowrousian M."/>
        </authorList>
    </citation>
    <scope>NUCLEOTIDE SEQUENCE [LARGE SCALE GENOMIC DNA]</scope>
    <source>
        <strain evidence="9">CBS 100304</strain>
        <tissue evidence="8">Vegetative mycelium</tissue>
    </source>
</reference>
<dbReference type="AlphaFoldDB" id="U4L742"/>
<organism evidence="8 9">
    <name type="scientific">Pyronema omphalodes (strain CBS 100304)</name>
    <name type="common">Pyronema confluens</name>
    <dbReference type="NCBI Taxonomy" id="1076935"/>
    <lineage>
        <taxon>Eukaryota</taxon>
        <taxon>Fungi</taxon>
        <taxon>Dikarya</taxon>
        <taxon>Ascomycota</taxon>
        <taxon>Pezizomycotina</taxon>
        <taxon>Pezizomycetes</taxon>
        <taxon>Pezizales</taxon>
        <taxon>Pyronemataceae</taxon>
        <taxon>Pyronema</taxon>
    </lineage>
</organism>
<dbReference type="Gene3D" id="1.10.630.10">
    <property type="entry name" value="Cytochrome P450"/>
    <property type="match status" value="1"/>
</dbReference>
<dbReference type="OMA" id="EPCIQQG"/>
<keyword evidence="3 6" id="KW-0560">Oxidoreductase</keyword>
<sequence>MTAMSQQLSENLAQSSTAEQAVAPVASSLQIFSEDVRLQSSTIPCFTIRPSIMIGVLWAFIMMACYIKDRRPRKPMPPGPPAKLFVGNQFDLGNDKPPWYKFKDWTDVYGDLITVWEGRRPTIVIGDPQVAHDLLNERATKYSSRPRFVVMGELYTNNDSLVTMPHGKKFTKTRKLFNKNLNDKECLESYQPIQEAESAILLKHILEGSIPGNSKEEFVLETCIDRFTASIMTCISYGRRIEKDDDELILEIRERMQYMATLNVPGKYWANTWPFLSSLPDFISPWKRRVKGKAEEATKMLTNLSQAVRARMELPDPPASFNQKLWKDKAEMELSEREIAYATGSLFGAGADTTAATLLSFVLAMICFPEAAKKAQEELDCKIGRDRMPTWEDMRKVKNGEVKDGKAKSKPKDYLPYCQALIKEVLRWRPVAVMGGTPHASMTDDVYKGHFIPAGSTIVGNLWAIHHNEKYFSNPHEFIPERHLGTQDGVEKYPGGDGHSAFGWGGRKCPGQKLAENTIFIAITRILWAFNISKEIDSDTGMEKTYDINKYTIGINVRPERFKCVIKPRFEEVATIIAKQCTDVEGFLRKYEQSTESSTEHRTNGV</sequence>
<accession>U4L742</accession>
<dbReference type="InterPro" id="IPR036396">
    <property type="entry name" value="Cyt_P450_sf"/>
</dbReference>
<dbReference type="InterPro" id="IPR002401">
    <property type="entry name" value="Cyt_P450_E_grp-I"/>
</dbReference>
<keyword evidence="7" id="KW-0812">Transmembrane</keyword>
<proteinExistence type="inferred from homology"/>
<gene>
    <name evidence="8" type="ORF">PCON_12596</name>
</gene>
<evidence type="ECO:0000256" key="7">
    <source>
        <dbReference type="SAM" id="Phobius"/>
    </source>
</evidence>
<dbReference type="STRING" id="1076935.U4L742"/>
<dbReference type="PANTHER" id="PTHR46300">
    <property type="entry name" value="P450, PUTATIVE (EUROFUNG)-RELATED-RELATED"/>
    <property type="match status" value="1"/>
</dbReference>
<evidence type="ECO:0000256" key="6">
    <source>
        <dbReference type="RuleBase" id="RU000461"/>
    </source>
</evidence>
<keyword evidence="2 5" id="KW-0479">Metal-binding</keyword>
<dbReference type="GO" id="GO:0004497">
    <property type="term" value="F:monooxygenase activity"/>
    <property type="evidence" value="ECO:0007669"/>
    <property type="project" value="UniProtKB-KW"/>
</dbReference>
<keyword evidence="4 5" id="KW-0408">Iron</keyword>
<evidence type="ECO:0000256" key="5">
    <source>
        <dbReference type="PIRSR" id="PIRSR602401-1"/>
    </source>
</evidence>
<evidence type="ECO:0000256" key="1">
    <source>
        <dbReference type="ARBA" id="ARBA00010617"/>
    </source>
</evidence>
<dbReference type="PROSITE" id="PS00086">
    <property type="entry name" value="CYTOCHROME_P450"/>
    <property type="match status" value="1"/>
</dbReference>
<dbReference type="GO" id="GO:0016705">
    <property type="term" value="F:oxidoreductase activity, acting on paired donors, with incorporation or reduction of molecular oxygen"/>
    <property type="evidence" value="ECO:0007669"/>
    <property type="project" value="InterPro"/>
</dbReference>
<dbReference type="GO" id="GO:0020037">
    <property type="term" value="F:heme binding"/>
    <property type="evidence" value="ECO:0007669"/>
    <property type="project" value="InterPro"/>
</dbReference>
<dbReference type="CDD" id="cd11065">
    <property type="entry name" value="CYP64-like"/>
    <property type="match status" value="1"/>
</dbReference>
<dbReference type="Pfam" id="PF00067">
    <property type="entry name" value="p450"/>
    <property type="match status" value="2"/>
</dbReference>
<dbReference type="OrthoDB" id="1103324at2759"/>
<evidence type="ECO:0000313" key="8">
    <source>
        <dbReference type="EMBL" id="CCX13003.1"/>
    </source>
</evidence>
<feature type="transmembrane region" description="Helical" evidence="7">
    <location>
        <begin position="48"/>
        <end position="67"/>
    </location>
</feature>
<dbReference type="PRINTS" id="PR00463">
    <property type="entry name" value="EP450I"/>
</dbReference>
<dbReference type="PANTHER" id="PTHR46300:SF4">
    <property type="entry name" value="CYTOCHROME P450 98A3"/>
    <property type="match status" value="1"/>
</dbReference>
<name>U4L742_PYROM</name>
<dbReference type="EMBL" id="HF935761">
    <property type="protein sequence ID" value="CCX13003.1"/>
    <property type="molecule type" value="Genomic_DNA"/>
</dbReference>
<keyword evidence="6" id="KW-0503">Monooxygenase</keyword>
<dbReference type="InterPro" id="IPR001128">
    <property type="entry name" value="Cyt_P450"/>
</dbReference>
<dbReference type="eggNOG" id="KOG0156">
    <property type="taxonomic scope" value="Eukaryota"/>
</dbReference>
<comment type="cofactor">
    <cofactor evidence="5">
        <name>heme</name>
        <dbReference type="ChEBI" id="CHEBI:30413"/>
    </cofactor>
</comment>
<evidence type="ECO:0000313" key="9">
    <source>
        <dbReference type="Proteomes" id="UP000018144"/>
    </source>
</evidence>
<evidence type="ECO:0000256" key="2">
    <source>
        <dbReference type="ARBA" id="ARBA00022723"/>
    </source>
</evidence>
<evidence type="ECO:0000256" key="3">
    <source>
        <dbReference type="ARBA" id="ARBA00023002"/>
    </source>
</evidence>
<dbReference type="InterPro" id="IPR017972">
    <property type="entry name" value="Cyt_P450_CS"/>
</dbReference>
<keyword evidence="7" id="KW-1133">Transmembrane helix</keyword>
<protein>
    <submittedName>
        <fullName evidence="8">Similar to Cytochrome P450 98A1 acc. no. O48956</fullName>
    </submittedName>
</protein>